<feature type="domain" description="ABC transporter" evidence="5">
    <location>
        <begin position="41"/>
        <end position="77"/>
    </location>
</feature>
<evidence type="ECO:0000313" key="7">
    <source>
        <dbReference type="Proteomes" id="UP000251197"/>
    </source>
</evidence>
<dbReference type="PANTHER" id="PTHR43776">
    <property type="entry name" value="TRANSPORT ATP-BINDING PROTEIN"/>
    <property type="match status" value="1"/>
</dbReference>
<sequence>MSTVAEERKVLLEIADLKVHFDIKDGKQWFWQPSKTLKAVDGVTLRLYEGETLGVVGESGCGKSTFARAIIGLVKATDAA</sequence>
<evidence type="ECO:0000256" key="1">
    <source>
        <dbReference type="ARBA" id="ARBA00005417"/>
    </source>
</evidence>
<dbReference type="GO" id="GO:0016887">
    <property type="term" value="F:ATP hydrolysis activity"/>
    <property type="evidence" value="ECO:0007669"/>
    <property type="project" value="InterPro"/>
</dbReference>
<keyword evidence="6" id="KW-0378">Hydrolase</keyword>
<gene>
    <name evidence="6" type="primary">gsiA_22</name>
    <name evidence="6" type="ORF">NCTC12120_05767</name>
</gene>
<protein>
    <submittedName>
        <fullName evidence="6">Glutathione import ATP-binding protein GsiA</fullName>
        <ecNumber evidence="6">3.6.3.-</ecNumber>
    </submittedName>
</protein>
<dbReference type="GO" id="GO:0005524">
    <property type="term" value="F:ATP binding"/>
    <property type="evidence" value="ECO:0007669"/>
    <property type="project" value="UniProtKB-KW"/>
</dbReference>
<evidence type="ECO:0000256" key="4">
    <source>
        <dbReference type="ARBA" id="ARBA00022840"/>
    </source>
</evidence>
<dbReference type="EMBL" id="UAVU01000009">
    <property type="protein sequence ID" value="SQC92570.1"/>
    <property type="molecule type" value="Genomic_DNA"/>
</dbReference>
<dbReference type="PANTHER" id="PTHR43776:SF7">
    <property type="entry name" value="D,D-DIPEPTIDE TRANSPORT ATP-BINDING PROTEIN DDPF-RELATED"/>
    <property type="match status" value="1"/>
</dbReference>
<keyword evidence="4 6" id="KW-0067">ATP-binding</keyword>
<dbReference type="InterPro" id="IPR003439">
    <property type="entry name" value="ABC_transporter-like_ATP-bd"/>
</dbReference>
<reference evidence="6 7" key="1">
    <citation type="submission" date="2018-06" db="EMBL/GenBank/DDBJ databases">
        <authorList>
            <consortium name="Pathogen Informatics"/>
            <person name="Doyle S."/>
        </authorList>
    </citation>
    <scope>NUCLEOTIDE SEQUENCE [LARGE SCALE GENOMIC DNA]</scope>
    <source>
        <strain evidence="6 7">NCTC12120</strain>
    </source>
</reference>
<dbReference type="Proteomes" id="UP000251197">
    <property type="component" value="Unassembled WGS sequence"/>
</dbReference>
<evidence type="ECO:0000313" key="6">
    <source>
        <dbReference type="EMBL" id="SQC92570.1"/>
    </source>
</evidence>
<comment type="similarity">
    <text evidence="1">Belongs to the ABC transporter superfamily.</text>
</comment>
<evidence type="ECO:0000259" key="5">
    <source>
        <dbReference type="Pfam" id="PF00005"/>
    </source>
</evidence>
<evidence type="ECO:0000256" key="3">
    <source>
        <dbReference type="ARBA" id="ARBA00022741"/>
    </source>
</evidence>
<dbReference type="InterPro" id="IPR050319">
    <property type="entry name" value="ABC_transp_ATP-bind"/>
</dbReference>
<dbReference type="Pfam" id="PF00005">
    <property type="entry name" value="ABC_tran"/>
    <property type="match status" value="1"/>
</dbReference>
<organism evidence="6 7">
    <name type="scientific">Cedecea neteri</name>
    <dbReference type="NCBI Taxonomy" id="158822"/>
    <lineage>
        <taxon>Bacteria</taxon>
        <taxon>Pseudomonadati</taxon>
        <taxon>Pseudomonadota</taxon>
        <taxon>Gammaproteobacteria</taxon>
        <taxon>Enterobacterales</taxon>
        <taxon>Enterobacteriaceae</taxon>
        <taxon>Cedecea</taxon>
    </lineage>
</organism>
<keyword evidence="2" id="KW-0813">Transport</keyword>
<evidence type="ECO:0000256" key="2">
    <source>
        <dbReference type="ARBA" id="ARBA00022448"/>
    </source>
</evidence>
<proteinExistence type="inferred from homology"/>
<keyword evidence="3" id="KW-0547">Nucleotide-binding</keyword>
<name>A0A2X3KYA6_9ENTR</name>
<dbReference type="EC" id="3.6.3.-" evidence="6"/>
<dbReference type="InterPro" id="IPR027417">
    <property type="entry name" value="P-loop_NTPase"/>
</dbReference>
<dbReference type="AlphaFoldDB" id="A0A2X3KYA6"/>
<dbReference type="Gene3D" id="3.40.50.300">
    <property type="entry name" value="P-loop containing nucleotide triphosphate hydrolases"/>
    <property type="match status" value="1"/>
</dbReference>
<accession>A0A2X3KYA6</accession>
<dbReference type="SUPFAM" id="SSF52540">
    <property type="entry name" value="P-loop containing nucleoside triphosphate hydrolases"/>
    <property type="match status" value="1"/>
</dbReference>